<dbReference type="Proteomes" id="UP000061348">
    <property type="component" value="Unassembled WGS sequence"/>
</dbReference>
<proteinExistence type="predicted"/>
<sequence length="156" mass="16717">MILGLRGRGDGRVAAQVHGDRLRRIAQARIGAALPAELDLAGGASGDLHFQALAIHLLFTKELVAMGFTLGQHGFFGQAVELHALLVQVVTVGNLPKQLGFAAFKTFGGKGEGFAYREEVGFGFEGAARRCLGESREQHQQKGKQMPHGQALVRCK</sequence>
<evidence type="ECO:0000313" key="2">
    <source>
        <dbReference type="EMBL" id="KWV85207.1"/>
    </source>
</evidence>
<gene>
    <name evidence="2" type="ORF">PFLmoz3_05151</name>
</gene>
<evidence type="ECO:0000256" key="1">
    <source>
        <dbReference type="SAM" id="MobiDB-lite"/>
    </source>
</evidence>
<evidence type="ECO:0000313" key="3">
    <source>
        <dbReference type="Proteomes" id="UP000061348"/>
    </source>
</evidence>
<protein>
    <submittedName>
        <fullName evidence="2">Uncharacterized protein</fullName>
    </submittedName>
</protein>
<accession>A0A109LCG3</accession>
<reference evidence="2 3" key="1">
    <citation type="submission" date="2015-05" db="EMBL/GenBank/DDBJ databases">
        <title>A genomic and transcriptomic approach to investigate the blue pigment phenotype in Pseudomonas fluorescens.</title>
        <authorList>
            <person name="Andreani N.A."/>
            <person name="Cardazzo B."/>
        </authorList>
    </citation>
    <scope>NUCLEOTIDE SEQUENCE [LARGE SCALE GENOMIC DNA]</scope>
    <source>
        <strain evidence="2 3">Ps_22</strain>
    </source>
</reference>
<dbReference type="EMBL" id="LCYA01000138">
    <property type="protein sequence ID" value="KWV85207.1"/>
    <property type="molecule type" value="Genomic_DNA"/>
</dbReference>
<dbReference type="PATRIC" id="fig|294.194.peg.5709"/>
<name>A0A109LCG3_PSEFL</name>
<feature type="region of interest" description="Disordered" evidence="1">
    <location>
        <begin position="135"/>
        <end position="156"/>
    </location>
</feature>
<dbReference type="AlphaFoldDB" id="A0A109LCG3"/>
<organism evidence="2 3">
    <name type="scientific">Pseudomonas fluorescens</name>
    <dbReference type="NCBI Taxonomy" id="294"/>
    <lineage>
        <taxon>Bacteria</taxon>
        <taxon>Pseudomonadati</taxon>
        <taxon>Pseudomonadota</taxon>
        <taxon>Gammaproteobacteria</taxon>
        <taxon>Pseudomonadales</taxon>
        <taxon>Pseudomonadaceae</taxon>
        <taxon>Pseudomonas</taxon>
    </lineage>
</organism>
<comment type="caution">
    <text evidence="2">The sequence shown here is derived from an EMBL/GenBank/DDBJ whole genome shotgun (WGS) entry which is preliminary data.</text>
</comment>